<evidence type="ECO:0000259" key="3">
    <source>
        <dbReference type="Pfam" id="PF00710"/>
    </source>
</evidence>
<comment type="caution">
    <text evidence="5">The sequence shown here is derived from an EMBL/GenBank/DDBJ whole genome shotgun (WGS) entry which is preliminary data.</text>
</comment>
<evidence type="ECO:0000313" key="5">
    <source>
        <dbReference type="EMBL" id="KYO51221.1"/>
    </source>
</evidence>
<dbReference type="InterPro" id="IPR027473">
    <property type="entry name" value="L-asparaginase_C"/>
</dbReference>
<dbReference type="InterPro" id="IPR027474">
    <property type="entry name" value="L-asparaginase_N"/>
</dbReference>
<dbReference type="PRINTS" id="PR00139">
    <property type="entry name" value="ASNGLNASE"/>
</dbReference>
<evidence type="ECO:0000256" key="2">
    <source>
        <dbReference type="PIRSR" id="PIRSR001220-2"/>
    </source>
</evidence>
<dbReference type="AlphaFoldDB" id="A0A162KGK7"/>
<dbReference type="SUPFAM" id="SSF53774">
    <property type="entry name" value="Glutaminase/Asparaginase"/>
    <property type="match status" value="1"/>
</dbReference>
<dbReference type="Pfam" id="PF17763">
    <property type="entry name" value="Asparaginase_C"/>
    <property type="match status" value="1"/>
</dbReference>
<dbReference type="InterPro" id="IPR036152">
    <property type="entry name" value="Asp/glu_Ase-like_sf"/>
</dbReference>
<evidence type="ECO:0000256" key="1">
    <source>
        <dbReference type="PIRSR" id="PIRSR001220-1"/>
    </source>
</evidence>
<keyword evidence="5" id="KW-0378">Hydrolase</keyword>
<keyword evidence="5" id="KW-0031">Aminopeptidase</keyword>
<dbReference type="InterPro" id="IPR040919">
    <property type="entry name" value="Asparaginase_C"/>
</dbReference>
<reference evidence="5 6" key="1">
    <citation type="submission" date="2015-12" db="EMBL/GenBank/DDBJ databases">
        <title>Genome sequence of Tistrella mobilis MCCC 1A02139.</title>
        <authorList>
            <person name="Lu L."/>
            <person name="Lai Q."/>
            <person name="Shao Z."/>
            <person name="Qian P."/>
        </authorList>
    </citation>
    <scope>NUCLEOTIDE SEQUENCE [LARGE SCALE GENOMIC DNA]</scope>
    <source>
        <strain evidence="5 6">MCCC 1A02139</strain>
    </source>
</reference>
<organism evidence="5 6">
    <name type="scientific">Tistrella mobilis</name>
    <dbReference type="NCBI Taxonomy" id="171437"/>
    <lineage>
        <taxon>Bacteria</taxon>
        <taxon>Pseudomonadati</taxon>
        <taxon>Pseudomonadota</taxon>
        <taxon>Alphaproteobacteria</taxon>
        <taxon>Geminicoccales</taxon>
        <taxon>Geminicoccaceae</taxon>
        <taxon>Tistrella</taxon>
    </lineage>
</organism>
<dbReference type="InterPro" id="IPR037152">
    <property type="entry name" value="L-asparaginase_N_sf"/>
</dbReference>
<dbReference type="GO" id="GO:0004067">
    <property type="term" value="F:asparaginase activity"/>
    <property type="evidence" value="ECO:0007669"/>
    <property type="project" value="UniProtKB-UniRule"/>
</dbReference>
<evidence type="ECO:0000259" key="4">
    <source>
        <dbReference type="Pfam" id="PF17763"/>
    </source>
</evidence>
<dbReference type="Proteomes" id="UP000075787">
    <property type="component" value="Unassembled WGS sequence"/>
</dbReference>
<accession>A0A162KGK7</accession>
<dbReference type="PANTHER" id="PTHR11707">
    <property type="entry name" value="L-ASPARAGINASE"/>
    <property type="match status" value="1"/>
</dbReference>
<proteinExistence type="predicted"/>
<dbReference type="PIRSF" id="PIRSF500176">
    <property type="entry name" value="L_ASNase"/>
    <property type="match status" value="1"/>
</dbReference>
<name>A0A162KGK7_9PROT</name>
<dbReference type="OrthoDB" id="9788068at2"/>
<keyword evidence="5" id="KW-0645">Protease</keyword>
<feature type="domain" description="L-asparaginase N-terminal" evidence="3">
    <location>
        <begin position="2"/>
        <end position="168"/>
    </location>
</feature>
<feature type="domain" description="Asparaginase/glutaminase C-terminal" evidence="4">
    <location>
        <begin position="182"/>
        <end position="279"/>
    </location>
</feature>
<dbReference type="Gene3D" id="3.40.50.40">
    <property type="match status" value="1"/>
</dbReference>
<dbReference type="Pfam" id="PF00710">
    <property type="entry name" value="Asparaginase"/>
    <property type="match status" value="1"/>
</dbReference>
<feature type="binding site" evidence="2">
    <location>
        <position position="53"/>
    </location>
    <ligand>
        <name>substrate</name>
    </ligand>
</feature>
<dbReference type="RefSeq" id="WP_062766746.1">
    <property type="nucleotide sequence ID" value="NZ_CP121045.1"/>
</dbReference>
<dbReference type="PROSITE" id="PS51732">
    <property type="entry name" value="ASN_GLN_ASE_3"/>
    <property type="match status" value="1"/>
</dbReference>
<dbReference type="PANTHER" id="PTHR11707:SF28">
    <property type="entry name" value="60 KDA LYSOPHOSPHOLIPASE"/>
    <property type="match status" value="1"/>
</dbReference>
<dbReference type="SMART" id="SM00870">
    <property type="entry name" value="Asparaginase"/>
    <property type="match status" value="1"/>
</dbReference>
<dbReference type="Gene3D" id="3.40.50.1170">
    <property type="entry name" value="L-asparaginase, N-terminal domain"/>
    <property type="match status" value="1"/>
</dbReference>
<dbReference type="GeneID" id="97242696"/>
<dbReference type="InterPro" id="IPR006034">
    <property type="entry name" value="Asparaginase/glutaminase-like"/>
</dbReference>
<evidence type="ECO:0000313" key="6">
    <source>
        <dbReference type="Proteomes" id="UP000075787"/>
    </source>
</evidence>
<feature type="binding site" evidence="2">
    <location>
        <begin position="82"/>
        <end position="83"/>
    </location>
    <ligand>
        <name>substrate</name>
    </ligand>
</feature>
<protein>
    <submittedName>
        <fullName evidence="5">Aminopeptidase</fullName>
    </submittedName>
</protein>
<dbReference type="GO" id="GO:0004177">
    <property type="term" value="F:aminopeptidase activity"/>
    <property type="evidence" value="ECO:0007669"/>
    <property type="project" value="UniProtKB-KW"/>
</dbReference>
<feature type="active site" description="O-isoaspartyl threonine intermediate" evidence="1">
    <location>
        <position position="11"/>
    </location>
</feature>
<dbReference type="EMBL" id="LPZR01000180">
    <property type="protein sequence ID" value="KYO51221.1"/>
    <property type="molecule type" value="Genomic_DNA"/>
</dbReference>
<dbReference type="PIRSF" id="PIRSF001220">
    <property type="entry name" value="L-ASNase_gatD"/>
    <property type="match status" value="1"/>
</dbReference>
<gene>
    <name evidence="5" type="ORF">AUP44_09890</name>
</gene>
<sequence>MRLLLIHTGGTIGMGDTPHGLGPVDGLVEAAVEARLPGGIRLTTRVFAPLLDSADVGPAHWNRMLDLIDDHPGTPVIVTHGTDTMAFTGAALSQALAGLGRHVVLCGAMQPLGRGGDAEDNLDLAIDAALRPGEAVMLAFAGRLMPAEGLVKHDSQGADSFRAIPQPPACPPRRRRFGDRRLAVLSLSPGMPAAMLRASLAELDGAVLRVFGSGTAMADPEVLAALSAAVQAGKRIRTVSQCEQGGLIPGSYAAGAGLWSCGVENGGTETPEAALIRLWLG</sequence>